<evidence type="ECO:0000256" key="2">
    <source>
        <dbReference type="ARBA" id="ARBA00009423"/>
    </source>
</evidence>
<protein>
    <recommendedName>
        <fullName evidence="8">Transforming acidic coiled-coil-containing protein C-terminal domain-containing protein</fullName>
    </recommendedName>
</protein>
<keyword evidence="10" id="KW-1185">Reference proteome</keyword>
<feature type="coiled-coil region" evidence="7">
    <location>
        <begin position="77"/>
        <end position="161"/>
    </location>
</feature>
<comment type="caution">
    <text evidence="9">The sequence shown here is derived from an EMBL/GenBank/DDBJ whole genome shotgun (WGS) entry which is preliminary data.</text>
</comment>
<dbReference type="PANTHER" id="PTHR13924:SF10">
    <property type="entry name" value="TRANSFORMING ACIDIC COILED-COIL PROTEIN, ISOFORM K"/>
    <property type="match status" value="1"/>
</dbReference>
<evidence type="ECO:0000256" key="6">
    <source>
        <dbReference type="ARBA" id="ARBA00023212"/>
    </source>
</evidence>
<organism evidence="9 10">
    <name type="scientific">Ranatra chinensis</name>
    <dbReference type="NCBI Taxonomy" id="642074"/>
    <lineage>
        <taxon>Eukaryota</taxon>
        <taxon>Metazoa</taxon>
        <taxon>Ecdysozoa</taxon>
        <taxon>Arthropoda</taxon>
        <taxon>Hexapoda</taxon>
        <taxon>Insecta</taxon>
        <taxon>Pterygota</taxon>
        <taxon>Neoptera</taxon>
        <taxon>Paraneoptera</taxon>
        <taxon>Hemiptera</taxon>
        <taxon>Heteroptera</taxon>
        <taxon>Panheteroptera</taxon>
        <taxon>Nepomorpha</taxon>
        <taxon>Nepidae</taxon>
        <taxon>Ranatrinae</taxon>
        <taxon>Ranatra</taxon>
    </lineage>
</organism>
<evidence type="ECO:0000313" key="10">
    <source>
        <dbReference type="Proteomes" id="UP001558652"/>
    </source>
</evidence>
<evidence type="ECO:0000256" key="4">
    <source>
        <dbReference type="ARBA" id="ARBA00022553"/>
    </source>
</evidence>
<dbReference type="Gene3D" id="1.20.5.1700">
    <property type="match status" value="1"/>
</dbReference>
<dbReference type="FunFam" id="1.20.5.1700:FF:000001">
    <property type="entry name" value="Transforming acidic coiled-coil-containing protein 1 isoform 2"/>
    <property type="match status" value="1"/>
</dbReference>
<dbReference type="InterPro" id="IPR039915">
    <property type="entry name" value="TACC"/>
</dbReference>
<dbReference type="EMBL" id="JBFDAA010000013">
    <property type="protein sequence ID" value="KAL1122648.1"/>
    <property type="molecule type" value="Genomic_DNA"/>
</dbReference>
<reference evidence="9 10" key="1">
    <citation type="submission" date="2024-07" db="EMBL/GenBank/DDBJ databases">
        <title>Chromosome-level genome assembly of the water stick insect Ranatra chinensis (Heteroptera: Nepidae).</title>
        <authorList>
            <person name="Liu X."/>
        </authorList>
    </citation>
    <scope>NUCLEOTIDE SEQUENCE [LARGE SCALE GENOMIC DNA]</scope>
    <source>
        <strain evidence="9">Cailab_2021Rc</strain>
        <tissue evidence="9">Muscle</tissue>
    </source>
</reference>
<dbReference type="AlphaFoldDB" id="A0ABD0YS62"/>
<gene>
    <name evidence="9" type="ORF">AAG570_002975</name>
</gene>
<dbReference type="InterPro" id="IPR007707">
    <property type="entry name" value="TACC_C"/>
</dbReference>
<accession>A0ABD0YS62</accession>
<evidence type="ECO:0000259" key="8">
    <source>
        <dbReference type="Pfam" id="PF05010"/>
    </source>
</evidence>
<keyword evidence="6" id="KW-0206">Cytoskeleton</keyword>
<dbReference type="PANTHER" id="PTHR13924">
    <property type="entry name" value="TRANSFORMING ACIDIC COILED-COIL CONTAINING PROTEIN 1/2"/>
    <property type="match status" value="1"/>
</dbReference>
<feature type="domain" description="Transforming acidic coiled-coil-containing protein C-terminal" evidence="8">
    <location>
        <begin position="2"/>
        <end position="159"/>
    </location>
</feature>
<keyword evidence="5 7" id="KW-0175">Coiled coil</keyword>
<keyword evidence="3" id="KW-0963">Cytoplasm</keyword>
<evidence type="ECO:0000256" key="7">
    <source>
        <dbReference type="SAM" id="Coils"/>
    </source>
</evidence>
<keyword evidence="4" id="KW-0597">Phosphoprotein</keyword>
<feature type="coiled-coil region" evidence="7">
    <location>
        <begin position="3"/>
        <end position="37"/>
    </location>
</feature>
<dbReference type="GO" id="GO:0005856">
    <property type="term" value="C:cytoskeleton"/>
    <property type="evidence" value="ECO:0007669"/>
    <property type="project" value="UniProtKB-SubCell"/>
</dbReference>
<sequence length="165" mass="19126">MIMEEYEKTISQLVTKREDEKKDFEKVKEQIAAERDAALKHLSNMEVAFNDVHQKYERCKTVIENMKVNEASYKESLDANQKAIAKLELDYQKLKKHASEKLEIANEELAGLRKTHSSELARLEAINRKSELSVKSLEESLVQKQKEIRELTQICDELIGKFGNN</sequence>
<comment type="subcellular location">
    <subcellularLocation>
        <location evidence="1">Cytoplasm</location>
        <location evidence="1">Cytoskeleton</location>
    </subcellularLocation>
</comment>
<evidence type="ECO:0000256" key="3">
    <source>
        <dbReference type="ARBA" id="ARBA00022490"/>
    </source>
</evidence>
<evidence type="ECO:0000256" key="5">
    <source>
        <dbReference type="ARBA" id="ARBA00023054"/>
    </source>
</evidence>
<evidence type="ECO:0000313" key="9">
    <source>
        <dbReference type="EMBL" id="KAL1122648.1"/>
    </source>
</evidence>
<name>A0ABD0YS62_9HEMI</name>
<evidence type="ECO:0000256" key="1">
    <source>
        <dbReference type="ARBA" id="ARBA00004245"/>
    </source>
</evidence>
<proteinExistence type="inferred from homology"/>
<dbReference type="Proteomes" id="UP001558652">
    <property type="component" value="Unassembled WGS sequence"/>
</dbReference>
<comment type="similarity">
    <text evidence="2">Belongs to the TACC family.</text>
</comment>
<dbReference type="Pfam" id="PF05010">
    <property type="entry name" value="TACC_C"/>
    <property type="match status" value="1"/>
</dbReference>